<protein>
    <submittedName>
        <fullName evidence="2">L-threonylcarbamoyladenylate synthase</fullName>
        <ecNumber evidence="2">2.7.7.87</ecNumber>
    </submittedName>
</protein>
<gene>
    <name evidence="2" type="ORF">ACFQ39_13245</name>
</gene>
<dbReference type="SUPFAM" id="SSF55821">
    <property type="entry name" value="YrdC/RibB"/>
    <property type="match status" value="1"/>
</dbReference>
<keyword evidence="2" id="KW-0548">Nucleotidyltransferase</keyword>
<dbReference type="PROSITE" id="PS51163">
    <property type="entry name" value="YRDC"/>
    <property type="match status" value="1"/>
</dbReference>
<feature type="domain" description="YrdC-like" evidence="1">
    <location>
        <begin position="14"/>
        <end position="201"/>
    </location>
</feature>
<dbReference type="PANTHER" id="PTHR42828">
    <property type="entry name" value="DHBP SYNTHASE RIBB-LIKE ALPHA/BETA DOMAIN-CONTAINING PROTEIN"/>
    <property type="match status" value="1"/>
</dbReference>
<dbReference type="InterPro" id="IPR017945">
    <property type="entry name" value="DHBP_synth_RibB-like_a/b_dom"/>
</dbReference>
<dbReference type="EMBL" id="JBHTMY010000003">
    <property type="protein sequence ID" value="MFD1316585.1"/>
    <property type="molecule type" value="Genomic_DNA"/>
</dbReference>
<keyword evidence="3" id="KW-1185">Reference proteome</keyword>
<organism evidence="2 3">
    <name type="scientific">Namhaeicola litoreus</name>
    <dbReference type="NCBI Taxonomy" id="1052145"/>
    <lineage>
        <taxon>Bacteria</taxon>
        <taxon>Pseudomonadati</taxon>
        <taxon>Bacteroidota</taxon>
        <taxon>Flavobacteriia</taxon>
        <taxon>Flavobacteriales</taxon>
        <taxon>Flavobacteriaceae</taxon>
        <taxon>Namhaeicola</taxon>
    </lineage>
</organism>
<dbReference type="EC" id="2.7.7.87" evidence="2"/>
<keyword evidence="2" id="KW-0808">Transferase</keyword>
<dbReference type="RefSeq" id="WP_377179703.1">
    <property type="nucleotide sequence ID" value="NZ_JBHTMY010000003.1"/>
</dbReference>
<evidence type="ECO:0000313" key="3">
    <source>
        <dbReference type="Proteomes" id="UP001597201"/>
    </source>
</evidence>
<dbReference type="InterPro" id="IPR006070">
    <property type="entry name" value="Sua5-like_dom"/>
</dbReference>
<name>A0ABW3Y6V4_9FLAO</name>
<proteinExistence type="predicted"/>
<dbReference type="NCBIfam" id="TIGR00057">
    <property type="entry name" value="L-threonylcarbamoyladenylate synthase"/>
    <property type="match status" value="1"/>
</dbReference>
<reference evidence="3" key="1">
    <citation type="journal article" date="2019" name="Int. J. Syst. Evol. Microbiol.">
        <title>The Global Catalogue of Microorganisms (GCM) 10K type strain sequencing project: providing services to taxonomists for standard genome sequencing and annotation.</title>
        <authorList>
            <consortium name="The Broad Institute Genomics Platform"/>
            <consortium name="The Broad Institute Genome Sequencing Center for Infectious Disease"/>
            <person name="Wu L."/>
            <person name="Ma J."/>
        </authorList>
    </citation>
    <scope>NUCLEOTIDE SEQUENCE [LARGE SCALE GENOMIC DNA]</scope>
    <source>
        <strain evidence="3">CCUG 61485</strain>
    </source>
</reference>
<accession>A0ABW3Y6V4</accession>
<evidence type="ECO:0000313" key="2">
    <source>
        <dbReference type="EMBL" id="MFD1316585.1"/>
    </source>
</evidence>
<dbReference type="Pfam" id="PF01300">
    <property type="entry name" value="Sua5_yciO_yrdC"/>
    <property type="match status" value="1"/>
</dbReference>
<dbReference type="Gene3D" id="3.90.870.10">
    <property type="entry name" value="DHBP synthase"/>
    <property type="match status" value="1"/>
</dbReference>
<comment type="caution">
    <text evidence="2">The sequence shown here is derived from an EMBL/GenBank/DDBJ whole genome shotgun (WGS) entry which is preliminary data.</text>
</comment>
<dbReference type="PANTHER" id="PTHR42828:SF3">
    <property type="entry name" value="THREONYLCARBAMOYL-AMP SYNTHASE"/>
    <property type="match status" value="1"/>
</dbReference>
<dbReference type="Proteomes" id="UP001597201">
    <property type="component" value="Unassembled WGS sequence"/>
</dbReference>
<evidence type="ECO:0000259" key="1">
    <source>
        <dbReference type="PROSITE" id="PS51163"/>
    </source>
</evidence>
<sequence length="209" mass="23398">MAELVKLYNENPNPKQVAKVVEVLKRGGLIIYPTDTVYGLGCDITNSQAMEKVARLKGINLTKANLSFICYDLSNLSDYSKQVDTPTYKLLKSSLPGPYTFILHGNNNLPKVFKKKKTVGIRIPDNNIIREIVKQLGNPIVSTSIYDEDDLLEYTTDPELIFEKWQNHVDIVIDGGYGGNIPSTVIDLTTEEIEVVREGKGSLDMFELD</sequence>
<dbReference type="InterPro" id="IPR052532">
    <property type="entry name" value="SUA5_domain"/>
</dbReference>
<dbReference type="GO" id="GO:0061710">
    <property type="term" value="F:L-threonylcarbamoyladenylate synthase"/>
    <property type="evidence" value="ECO:0007669"/>
    <property type="project" value="UniProtKB-EC"/>
</dbReference>